<gene>
    <name evidence="5" type="ORF">PRZ48_001042</name>
</gene>
<evidence type="ECO:0000256" key="2">
    <source>
        <dbReference type="ARBA" id="ARBA00022980"/>
    </source>
</evidence>
<dbReference type="Gene3D" id="6.10.250.2270">
    <property type="match status" value="1"/>
</dbReference>
<evidence type="ECO:0000313" key="6">
    <source>
        <dbReference type="Proteomes" id="UP001305779"/>
    </source>
</evidence>
<keyword evidence="3" id="KW-0687">Ribonucleoprotein</keyword>
<comment type="caution">
    <text evidence="5">The sequence shown here is derived from an EMBL/GenBank/DDBJ whole genome shotgun (WGS) entry which is preliminary data.</text>
</comment>
<evidence type="ECO:0000259" key="4">
    <source>
        <dbReference type="Pfam" id="PF01929"/>
    </source>
</evidence>
<dbReference type="Proteomes" id="UP001305779">
    <property type="component" value="Unassembled WGS sequence"/>
</dbReference>
<dbReference type="PANTHER" id="PTHR11127:SF2">
    <property type="entry name" value="LARGE RIBOSOMAL SUBUNIT PROTEIN EL14"/>
    <property type="match status" value="1"/>
</dbReference>
<dbReference type="InterPro" id="IPR039660">
    <property type="entry name" value="Ribosomal_eL14"/>
</dbReference>
<dbReference type="InterPro" id="IPR002784">
    <property type="entry name" value="Ribosomal_eL14_dom"/>
</dbReference>
<protein>
    <recommendedName>
        <fullName evidence="4">Large ribosomal subunit protein eL14 domain-containing protein</fullName>
    </recommendedName>
</protein>
<organism evidence="5 6">
    <name type="scientific">Zasmidium cellare</name>
    <name type="common">Wine cellar mold</name>
    <name type="synonym">Racodium cellare</name>
    <dbReference type="NCBI Taxonomy" id="395010"/>
    <lineage>
        <taxon>Eukaryota</taxon>
        <taxon>Fungi</taxon>
        <taxon>Dikarya</taxon>
        <taxon>Ascomycota</taxon>
        <taxon>Pezizomycotina</taxon>
        <taxon>Dothideomycetes</taxon>
        <taxon>Dothideomycetidae</taxon>
        <taxon>Mycosphaerellales</taxon>
        <taxon>Mycosphaerellaceae</taxon>
        <taxon>Zasmidium</taxon>
    </lineage>
</organism>
<dbReference type="EMBL" id="JAXOVC010000001">
    <property type="protein sequence ID" value="KAK4507307.1"/>
    <property type="molecule type" value="Genomic_DNA"/>
</dbReference>
<dbReference type="InterPro" id="IPR014722">
    <property type="entry name" value="Rib_uL2_dom2"/>
</dbReference>
<feature type="domain" description="Large ribosomal subunit protein eL14" evidence="4">
    <location>
        <begin position="56"/>
        <end position="129"/>
    </location>
</feature>
<name>A0ABR0F0Q5_ZASCE</name>
<dbReference type="Gene3D" id="2.30.30.30">
    <property type="match status" value="1"/>
</dbReference>
<keyword evidence="2" id="KW-0689">Ribosomal protein</keyword>
<keyword evidence="6" id="KW-1185">Reference proteome</keyword>
<evidence type="ECO:0000256" key="1">
    <source>
        <dbReference type="ARBA" id="ARBA00006592"/>
    </source>
</evidence>
<dbReference type="SUPFAM" id="SSF50104">
    <property type="entry name" value="Translation proteins SH3-like domain"/>
    <property type="match status" value="1"/>
</dbReference>
<dbReference type="PANTHER" id="PTHR11127">
    <property type="entry name" value="60S RIBOSOMAL PROTEIN L14"/>
    <property type="match status" value="1"/>
</dbReference>
<reference evidence="5 6" key="1">
    <citation type="journal article" date="2023" name="G3 (Bethesda)">
        <title>A chromosome-level genome assembly of Zasmidium syzygii isolated from banana leaves.</title>
        <authorList>
            <person name="van Westerhoven A.C."/>
            <person name="Mehrabi R."/>
            <person name="Talebi R."/>
            <person name="Steentjes M.B.F."/>
            <person name="Corcolon B."/>
            <person name="Chong P.A."/>
            <person name="Kema G.H.J."/>
            <person name="Seidl M.F."/>
        </authorList>
    </citation>
    <scope>NUCLEOTIDE SEQUENCE [LARGE SCALE GENOMIC DNA]</scope>
    <source>
        <strain evidence="5 6">P124</strain>
    </source>
</reference>
<dbReference type="CDD" id="cd23702">
    <property type="entry name" value="eL14"/>
    <property type="match status" value="1"/>
</dbReference>
<evidence type="ECO:0000313" key="5">
    <source>
        <dbReference type="EMBL" id="KAK4507307.1"/>
    </source>
</evidence>
<proteinExistence type="inferred from homology"/>
<dbReference type="InterPro" id="IPR008991">
    <property type="entry name" value="Translation_prot_SH3-like_sf"/>
</dbReference>
<accession>A0ABR0F0Q5</accession>
<comment type="similarity">
    <text evidence="1">Belongs to the eukaryotic ribosomal protein eL14 family.</text>
</comment>
<dbReference type="Pfam" id="PF01929">
    <property type="entry name" value="Ribosomal_L14e"/>
    <property type="match status" value="1"/>
</dbReference>
<sequence>MSAEVTASNWRSVEVGRVAFFSKGPFQGRVAAIVQIIDHKRVLVEGPSDKPELAVPRQAAPLSALSLTGIVIENLPRAVGSGALKKKWAAAEIDSKWTQSSYAKKLEKASRRKGLSDFERFKVMRLRKLARFETRKAIAKAKASA</sequence>
<evidence type="ECO:0000256" key="3">
    <source>
        <dbReference type="ARBA" id="ARBA00023274"/>
    </source>
</evidence>